<dbReference type="GO" id="GO:0005634">
    <property type="term" value="C:nucleus"/>
    <property type="evidence" value="ECO:0007669"/>
    <property type="project" value="UniProtKB-SubCell"/>
</dbReference>
<comment type="subcellular location">
    <subcellularLocation>
        <location evidence="1">Nucleus</location>
    </subcellularLocation>
</comment>
<keyword evidence="1" id="KW-0539">Nucleus</keyword>
<evidence type="ECO:0000256" key="2">
    <source>
        <dbReference type="SAM" id="Phobius"/>
    </source>
</evidence>
<gene>
    <name evidence="4" type="ORF">D8674_018896</name>
</gene>
<feature type="domain" description="MULE transposase" evidence="3">
    <location>
        <begin position="232"/>
        <end position="288"/>
    </location>
</feature>
<keyword evidence="2" id="KW-0472">Membrane</keyword>
<name>A0A5N5GJC8_9ROSA</name>
<dbReference type="InterPro" id="IPR018289">
    <property type="entry name" value="MULE_transposase_dom"/>
</dbReference>
<comment type="function">
    <text evidence="1">Putative transcription activator involved in regulating light control of development.</text>
</comment>
<reference evidence="5" key="2">
    <citation type="submission" date="2019-10" db="EMBL/GenBank/DDBJ databases">
        <title>A de novo genome assembly of a pear dwarfing rootstock.</title>
        <authorList>
            <person name="Wang F."/>
            <person name="Wang J."/>
            <person name="Li S."/>
            <person name="Zhang Y."/>
            <person name="Fang M."/>
            <person name="Ma L."/>
            <person name="Zhao Y."/>
            <person name="Jiang S."/>
        </authorList>
    </citation>
    <scope>NUCLEOTIDE SEQUENCE [LARGE SCALE GENOMIC DNA]</scope>
</reference>
<dbReference type="GO" id="GO:0006355">
    <property type="term" value="P:regulation of DNA-templated transcription"/>
    <property type="evidence" value="ECO:0007669"/>
    <property type="project" value="UniProtKB-UniRule"/>
</dbReference>
<accession>A0A5N5GJC8</accession>
<dbReference type="Pfam" id="PF10551">
    <property type="entry name" value="MULE"/>
    <property type="match status" value="1"/>
</dbReference>
<dbReference type="PANTHER" id="PTHR31669:SF305">
    <property type="entry name" value="PROTEIN FAR1-RELATED SEQUENCE"/>
    <property type="match status" value="1"/>
</dbReference>
<dbReference type="GO" id="GO:0008270">
    <property type="term" value="F:zinc ion binding"/>
    <property type="evidence" value="ECO:0007669"/>
    <property type="project" value="UniProtKB-UniRule"/>
</dbReference>
<keyword evidence="2" id="KW-0812">Transmembrane</keyword>
<keyword evidence="1" id="KW-0862">Zinc</keyword>
<sequence length="391" mass="46113">MTKIMDDGFKRIFTKKTVSAVLKVFPNGAFLLTHTNYRVCSPPIPMLAIIYKQSCDISLRMTFDNEDDAYNYYIAYGRRVGFSVRKNRENKDRSGVLKKKKFCCSCEEETRYGYKAMLEIKLNLERKFVVTNFVAEHGHVLVPASSSHLLRSQRLIEPSQEKLIDQQMHSAGLQPSQIFSYFTTEKKQNEDKSFFYSLQTNEENEISAIILYLVMLCVLIRHSKRIDIIWYGETIDACEWLFKAFLQAIDEKAPGTIFTDQAQSIAAAISEVFPNCHHRLYLWHIYQNAVWNLNHVSSEFKSFTQDLKRCIYDPETLLDDYELRGNDWLEGIYLLCEKWAQVYGRDHFCAGITLDQFLLYYFYILFTSFFFHYIVINFHFFFLRYDNNTKN</sequence>
<evidence type="ECO:0000313" key="5">
    <source>
        <dbReference type="Proteomes" id="UP000327157"/>
    </source>
</evidence>
<comment type="similarity">
    <text evidence="1">Belongs to the FHY3/FAR1 family.</text>
</comment>
<organism evidence="4 5">
    <name type="scientific">Pyrus ussuriensis x Pyrus communis</name>
    <dbReference type="NCBI Taxonomy" id="2448454"/>
    <lineage>
        <taxon>Eukaryota</taxon>
        <taxon>Viridiplantae</taxon>
        <taxon>Streptophyta</taxon>
        <taxon>Embryophyta</taxon>
        <taxon>Tracheophyta</taxon>
        <taxon>Spermatophyta</taxon>
        <taxon>Magnoliopsida</taxon>
        <taxon>eudicotyledons</taxon>
        <taxon>Gunneridae</taxon>
        <taxon>Pentapetalae</taxon>
        <taxon>rosids</taxon>
        <taxon>fabids</taxon>
        <taxon>Rosales</taxon>
        <taxon>Rosaceae</taxon>
        <taxon>Amygdaloideae</taxon>
        <taxon>Maleae</taxon>
        <taxon>Pyrus</taxon>
    </lineage>
</organism>
<proteinExistence type="inferred from homology"/>
<comment type="caution">
    <text evidence="4">The sequence shown here is derived from an EMBL/GenBank/DDBJ whole genome shotgun (WGS) entry which is preliminary data.</text>
</comment>
<keyword evidence="5" id="KW-1185">Reference proteome</keyword>
<dbReference type="PANTHER" id="PTHR31669">
    <property type="entry name" value="PROTEIN FAR1-RELATED SEQUENCE 10-RELATED"/>
    <property type="match status" value="1"/>
</dbReference>
<evidence type="ECO:0000256" key="1">
    <source>
        <dbReference type="RuleBase" id="RU367018"/>
    </source>
</evidence>
<protein>
    <recommendedName>
        <fullName evidence="1">Protein FAR1-RELATED SEQUENCE</fullName>
    </recommendedName>
</protein>
<dbReference type="Proteomes" id="UP000327157">
    <property type="component" value="Chromosome 17"/>
</dbReference>
<evidence type="ECO:0000313" key="4">
    <source>
        <dbReference type="EMBL" id="KAB2610864.1"/>
    </source>
</evidence>
<dbReference type="OrthoDB" id="2402896at2759"/>
<keyword evidence="1" id="KW-0479">Metal-binding</keyword>
<feature type="transmembrane region" description="Helical" evidence="2">
    <location>
        <begin position="358"/>
        <end position="383"/>
    </location>
</feature>
<keyword evidence="1" id="KW-0863">Zinc-finger</keyword>
<keyword evidence="2" id="KW-1133">Transmembrane helix</keyword>
<dbReference type="EMBL" id="SMOL01000487">
    <property type="protein sequence ID" value="KAB2610864.1"/>
    <property type="molecule type" value="Genomic_DNA"/>
</dbReference>
<dbReference type="AlphaFoldDB" id="A0A5N5GJC8"/>
<evidence type="ECO:0000259" key="3">
    <source>
        <dbReference type="Pfam" id="PF10551"/>
    </source>
</evidence>
<reference evidence="4 5" key="1">
    <citation type="submission" date="2019-09" db="EMBL/GenBank/DDBJ databases">
        <authorList>
            <person name="Ou C."/>
        </authorList>
    </citation>
    <scope>NUCLEOTIDE SEQUENCE [LARGE SCALE GENOMIC DNA]</scope>
    <source>
        <strain evidence="4">S2</strain>
        <tissue evidence="4">Leaf</tissue>
    </source>
</reference>
<reference evidence="4 5" key="3">
    <citation type="submission" date="2019-11" db="EMBL/GenBank/DDBJ databases">
        <title>A de novo genome assembly of a pear dwarfing rootstock.</title>
        <authorList>
            <person name="Wang F."/>
            <person name="Wang J."/>
            <person name="Li S."/>
            <person name="Zhang Y."/>
            <person name="Fang M."/>
            <person name="Ma L."/>
            <person name="Zhao Y."/>
            <person name="Jiang S."/>
        </authorList>
    </citation>
    <scope>NUCLEOTIDE SEQUENCE [LARGE SCALE GENOMIC DNA]</scope>
    <source>
        <strain evidence="4">S2</strain>
        <tissue evidence="4">Leaf</tissue>
    </source>
</reference>
<dbReference type="InterPro" id="IPR031052">
    <property type="entry name" value="FHY3/FAR1"/>
</dbReference>